<protein>
    <submittedName>
        <fullName evidence="1">Uncharacterized protein</fullName>
    </submittedName>
</protein>
<evidence type="ECO:0000313" key="2">
    <source>
        <dbReference type="Proteomes" id="UP001195483"/>
    </source>
</evidence>
<organism evidence="1 2">
    <name type="scientific">Potamilus streckersoni</name>
    <dbReference type="NCBI Taxonomy" id="2493646"/>
    <lineage>
        <taxon>Eukaryota</taxon>
        <taxon>Metazoa</taxon>
        <taxon>Spiralia</taxon>
        <taxon>Lophotrochozoa</taxon>
        <taxon>Mollusca</taxon>
        <taxon>Bivalvia</taxon>
        <taxon>Autobranchia</taxon>
        <taxon>Heteroconchia</taxon>
        <taxon>Palaeoheterodonta</taxon>
        <taxon>Unionida</taxon>
        <taxon>Unionoidea</taxon>
        <taxon>Unionidae</taxon>
        <taxon>Ambleminae</taxon>
        <taxon>Lampsilini</taxon>
        <taxon>Potamilus</taxon>
    </lineage>
</organism>
<keyword evidence="2" id="KW-1185">Reference proteome</keyword>
<reference evidence="1" key="2">
    <citation type="journal article" date="2021" name="Genome Biol. Evol.">
        <title>Developing a high-quality reference genome for a parasitic bivalve with doubly uniparental inheritance (Bivalvia: Unionida).</title>
        <authorList>
            <person name="Smith C.H."/>
        </authorList>
    </citation>
    <scope>NUCLEOTIDE SEQUENCE</scope>
    <source>
        <strain evidence="1">CHS0354</strain>
        <tissue evidence="1">Mantle</tissue>
    </source>
</reference>
<reference evidence="1" key="3">
    <citation type="submission" date="2023-05" db="EMBL/GenBank/DDBJ databases">
        <authorList>
            <person name="Smith C.H."/>
        </authorList>
    </citation>
    <scope>NUCLEOTIDE SEQUENCE</scope>
    <source>
        <strain evidence="1">CHS0354</strain>
        <tissue evidence="1">Mantle</tissue>
    </source>
</reference>
<name>A0AAE0SAT4_9BIVA</name>
<reference evidence="1" key="1">
    <citation type="journal article" date="2021" name="Genome Biol. Evol.">
        <title>A High-Quality Reference Genome for a Parasitic Bivalve with Doubly Uniparental Inheritance (Bivalvia: Unionida).</title>
        <authorList>
            <person name="Smith C.H."/>
        </authorList>
    </citation>
    <scope>NUCLEOTIDE SEQUENCE</scope>
    <source>
        <strain evidence="1">CHS0354</strain>
    </source>
</reference>
<evidence type="ECO:0000313" key="1">
    <source>
        <dbReference type="EMBL" id="KAK3588429.1"/>
    </source>
</evidence>
<comment type="caution">
    <text evidence="1">The sequence shown here is derived from an EMBL/GenBank/DDBJ whole genome shotgun (WGS) entry which is preliminary data.</text>
</comment>
<accession>A0AAE0SAT4</accession>
<sequence length="95" mass="10797">MAPVFLTSCPIAMRQPPGNVYRTLQSNIAESLSWPAEKRVPERGQKSAKLDVPWCNDKYKQARKEQKLNCIEKEKPAEQSYSLLNKNHGSNTVHS</sequence>
<dbReference type="Proteomes" id="UP001195483">
    <property type="component" value="Unassembled WGS sequence"/>
</dbReference>
<proteinExistence type="predicted"/>
<gene>
    <name evidence="1" type="ORF">CHS0354_026756</name>
</gene>
<dbReference type="EMBL" id="JAEAOA010001597">
    <property type="protein sequence ID" value="KAK3588429.1"/>
    <property type="molecule type" value="Genomic_DNA"/>
</dbReference>
<dbReference type="AlphaFoldDB" id="A0AAE0SAT4"/>